<comment type="caution">
    <text evidence="1">The sequence shown here is derived from an EMBL/GenBank/DDBJ whole genome shotgun (WGS) entry which is preliminary data.</text>
</comment>
<dbReference type="Proteomes" id="UP001195769">
    <property type="component" value="Unassembled WGS sequence"/>
</dbReference>
<evidence type="ECO:0000313" key="1">
    <source>
        <dbReference type="EMBL" id="KAG1889749.1"/>
    </source>
</evidence>
<evidence type="ECO:0000313" key="2">
    <source>
        <dbReference type="Proteomes" id="UP001195769"/>
    </source>
</evidence>
<sequence length="399" mass="45902">MWVDYVVEQIEVIYGKWHPVFLDAIIQSNGTFIGTRGSTTSTPTNHRVQSWHDRATWLIRWGSWAQTTIDADQNARIETTLHSLGGIKPCTITKLSSKNNSREVVEFADFSLSAALHTRECQILTIDRMMAANAVLNEESLQYSTGEHLYVWNHHNNLITISPIPSKLEQSNTTASPGMLCPFPRAVRWNGLMDPAQNLLARPALVLELPGYEREVKFKCYERHIALWCEFCTDEVGTSLPLKMWQLQIWDWQHLTMLHLQIQAQSIFSDIDETIAVTPISWNDWGSGHVWVLEQKAQLEYNLAIKDDGPIVHCWRISQWTLQGPSQEHNTSKFSRLSRDLIFLSKDHNVGNCSSSDDSHHYFLRDTLYSKLQQALERCWDLQAIKLGYALFLLPKRKN</sequence>
<accession>A0AAD4HE11</accession>
<dbReference type="EMBL" id="JABBWK010000151">
    <property type="protein sequence ID" value="KAG1889749.1"/>
    <property type="molecule type" value="Genomic_DNA"/>
</dbReference>
<organism evidence="1 2">
    <name type="scientific">Suillus fuscotomentosus</name>
    <dbReference type="NCBI Taxonomy" id="1912939"/>
    <lineage>
        <taxon>Eukaryota</taxon>
        <taxon>Fungi</taxon>
        <taxon>Dikarya</taxon>
        <taxon>Basidiomycota</taxon>
        <taxon>Agaricomycotina</taxon>
        <taxon>Agaricomycetes</taxon>
        <taxon>Agaricomycetidae</taxon>
        <taxon>Boletales</taxon>
        <taxon>Suillineae</taxon>
        <taxon>Suillaceae</taxon>
        <taxon>Suillus</taxon>
    </lineage>
</organism>
<dbReference type="RefSeq" id="XP_041217610.1">
    <property type="nucleotide sequence ID" value="XM_041377872.1"/>
</dbReference>
<reference evidence="1" key="1">
    <citation type="journal article" date="2020" name="New Phytol.">
        <title>Comparative genomics reveals dynamic genome evolution in host specialist ectomycorrhizal fungi.</title>
        <authorList>
            <person name="Lofgren L.A."/>
            <person name="Nguyen N.H."/>
            <person name="Vilgalys R."/>
            <person name="Ruytinx J."/>
            <person name="Liao H.L."/>
            <person name="Branco S."/>
            <person name="Kuo A."/>
            <person name="LaButti K."/>
            <person name="Lipzen A."/>
            <person name="Andreopoulos W."/>
            <person name="Pangilinan J."/>
            <person name="Riley R."/>
            <person name="Hundley H."/>
            <person name="Na H."/>
            <person name="Barry K."/>
            <person name="Grigoriev I.V."/>
            <person name="Stajich J.E."/>
            <person name="Kennedy P.G."/>
        </authorList>
    </citation>
    <scope>NUCLEOTIDE SEQUENCE</scope>
    <source>
        <strain evidence="1">FC203</strain>
    </source>
</reference>
<name>A0AAD4HE11_9AGAM</name>
<dbReference type="AlphaFoldDB" id="A0AAD4HE11"/>
<dbReference type="GeneID" id="64672170"/>
<keyword evidence="2" id="KW-1185">Reference proteome</keyword>
<proteinExistence type="predicted"/>
<gene>
    <name evidence="1" type="ORF">F5891DRAFT_987243</name>
</gene>
<protein>
    <submittedName>
        <fullName evidence="1">Uncharacterized protein</fullName>
    </submittedName>
</protein>